<comment type="caution">
    <text evidence="5">The sequence shown here is derived from an EMBL/GenBank/DDBJ whole genome shotgun (WGS) entry which is preliminary data.</text>
</comment>
<reference evidence="6" key="1">
    <citation type="journal article" date="2014" name="Microb. Cell Fact.">
        <title>Exploiting Issatchenkia orientalis SD108 for succinic acid production.</title>
        <authorList>
            <person name="Xiao H."/>
            <person name="Shao Z."/>
            <person name="Jiang Y."/>
            <person name="Dole S."/>
            <person name="Zhao H."/>
        </authorList>
    </citation>
    <scope>NUCLEOTIDE SEQUENCE [LARGE SCALE GENOMIC DNA]</scope>
    <source>
        <strain evidence="6">SD108</strain>
    </source>
</reference>
<dbReference type="AlphaFoldDB" id="A0A099P4Y2"/>
<feature type="domain" description="Far11/STRP C-terminal" evidence="4">
    <location>
        <begin position="539"/>
        <end position="990"/>
    </location>
</feature>
<dbReference type="EMBL" id="JQFK01000004">
    <property type="protein sequence ID" value="KGK40093.1"/>
    <property type="molecule type" value="Genomic_DNA"/>
</dbReference>
<evidence type="ECO:0000259" key="4">
    <source>
        <dbReference type="SMART" id="SM01293"/>
    </source>
</evidence>
<dbReference type="Pfam" id="PF07923">
    <property type="entry name" value="N1221"/>
    <property type="match status" value="1"/>
</dbReference>
<feature type="transmembrane region" description="Helical" evidence="2">
    <location>
        <begin position="271"/>
        <end position="288"/>
    </location>
</feature>
<dbReference type="InterPro" id="IPR040185">
    <property type="entry name" value="Far11/STRP"/>
</dbReference>
<dbReference type="GO" id="GO:0005829">
    <property type="term" value="C:cytosol"/>
    <property type="evidence" value="ECO:0007669"/>
    <property type="project" value="TreeGrafter"/>
</dbReference>
<evidence type="ECO:0008006" key="7">
    <source>
        <dbReference type="Google" id="ProtNLM"/>
    </source>
</evidence>
<dbReference type="InterPro" id="IPR021819">
    <property type="entry name" value="Far11/STRP_C"/>
</dbReference>
<sequence>MERPSINIRSWDRDFDPQTHAVSEDEIEGNEDNHDNNNDEDDDEDEEGGGGVNDSYPSDEAKLAADAEVQEILSENDEEFPETLIDQNEMMETSDDQDIMGSPHSSFSYDDTITDQEIDGLTNYNIILEYPQLNFKNDQLLSFIEELNDWFTFKDLQQLKDILHISKNTRLSNLPVLRDNLIKYKNTQNGGKLLQELLSLAYLSMGSFNDARSHADIVDKIRINISEMIKCEGLFEVLTDIIIESSAKLTEPTNLEVNVDMKQLKLISSHYFYSLTIVFIMLLLFNTGELDDHKFKKSVNTLINEKEIMIEILKALDRWKWISINSDNEDPSIILESMSSKVIDSEKIKVMVVSQFRLRNTLNFLNNLILFQFGDLKKLKATEDFLKFKFEDCKKSNKDEGKSITTLDYNYYVHELLCRYPSYTPPKLENSEILELIVKNEKPSSMSKLINVESLPINQHQNLKNSKENLFNMSKGPPEIHIATPMPSPTLTPQHTGNTKNCSSISEFDHSSNEIKKKLYITQSSFPNIYPSTDNSNVPRSIQEAVNIFYNNINDDFNTKQFTTVFEEFIVKENGIHTNSISDTSNKKDSFIFTEKDIEENPMFEDEIQSLQNVEEFYTKGLPYLNSLVSIVLKLLNSNIIPSQQTDGKTRQRTPYTSKYQDAEKPYLSSKLNPFEKQKLEVERIKETMLKNASTIIMLLQEWFKLSHVLKFEYFSTLLYDQDFLIYLFRYLDSNKIQAFSGKEVDFKEKDTLINNRIVYCDYKVLYYLEDYNFFKKCLALSTNKEKEIKHDDEIGDFQSIFEKKTNKEDINPLSFILPFVPHSQVFTVINPNLRCCILLSNLLGSMYLTIEKFKIQRIYKLIGLRPTEILRFYLTLHNEHFYSPILKTIKLISPFIGKKWRANNMDLISFVYLFEKIGLKDPWLNNFLSVGIEENTKRGYDNESALRSLVKYYNYSNYGETLKKVGYSNDINEFMMDLEGTGDYFANNL</sequence>
<dbReference type="PANTHER" id="PTHR13239">
    <property type="entry name" value="PROTEIN REQUIRED FOR HYPHAL ANASTOMOSIS HAM-2"/>
    <property type="match status" value="1"/>
</dbReference>
<dbReference type="eggNOG" id="KOG3680">
    <property type="taxonomic scope" value="Eukaryota"/>
</dbReference>
<feature type="domain" description="Far11/STRP N-terminal" evidence="3">
    <location>
        <begin position="130"/>
        <end position="430"/>
    </location>
</feature>
<dbReference type="HOGENOM" id="CLU_003184_0_0_1"/>
<dbReference type="Proteomes" id="UP000029867">
    <property type="component" value="Unassembled WGS sequence"/>
</dbReference>
<protein>
    <recommendedName>
        <fullName evidence="7">Factor arrest protein 11</fullName>
    </recommendedName>
</protein>
<dbReference type="GO" id="GO:0007010">
    <property type="term" value="P:cytoskeleton organization"/>
    <property type="evidence" value="ECO:0007669"/>
    <property type="project" value="TreeGrafter"/>
</dbReference>
<feature type="compositionally biased region" description="Acidic residues" evidence="1">
    <location>
        <begin position="38"/>
        <end position="48"/>
    </location>
</feature>
<dbReference type="SMART" id="SM01293">
    <property type="entry name" value="DUF3402"/>
    <property type="match status" value="1"/>
</dbReference>
<evidence type="ECO:0000256" key="1">
    <source>
        <dbReference type="SAM" id="MobiDB-lite"/>
    </source>
</evidence>
<name>A0A099P4Y2_PICKU</name>
<evidence type="ECO:0000256" key="2">
    <source>
        <dbReference type="SAM" id="Phobius"/>
    </source>
</evidence>
<keyword evidence="2" id="KW-1133">Transmembrane helix</keyword>
<evidence type="ECO:0000313" key="6">
    <source>
        <dbReference type="Proteomes" id="UP000029867"/>
    </source>
</evidence>
<proteinExistence type="predicted"/>
<dbReference type="PANTHER" id="PTHR13239:SF4">
    <property type="entry name" value="AT25231P"/>
    <property type="match status" value="1"/>
</dbReference>
<keyword evidence="2" id="KW-0472">Membrane</keyword>
<feature type="region of interest" description="Disordered" evidence="1">
    <location>
        <begin position="1"/>
        <end position="63"/>
    </location>
</feature>
<dbReference type="VEuPathDB" id="FungiDB:C5L36_0E00870"/>
<dbReference type="SMART" id="SM01292">
    <property type="entry name" value="N1221"/>
    <property type="match status" value="1"/>
</dbReference>
<evidence type="ECO:0000313" key="5">
    <source>
        <dbReference type="EMBL" id="KGK40093.1"/>
    </source>
</evidence>
<accession>A0A099P4Y2</accession>
<dbReference type="InterPro" id="IPR012486">
    <property type="entry name" value="Far11/STRP_N"/>
</dbReference>
<organism evidence="5 6">
    <name type="scientific">Pichia kudriavzevii</name>
    <name type="common">Yeast</name>
    <name type="synonym">Issatchenkia orientalis</name>
    <dbReference type="NCBI Taxonomy" id="4909"/>
    <lineage>
        <taxon>Eukaryota</taxon>
        <taxon>Fungi</taxon>
        <taxon>Dikarya</taxon>
        <taxon>Ascomycota</taxon>
        <taxon>Saccharomycotina</taxon>
        <taxon>Pichiomycetes</taxon>
        <taxon>Pichiales</taxon>
        <taxon>Pichiaceae</taxon>
        <taxon>Pichia</taxon>
    </lineage>
</organism>
<evidence type="ECO:0000259" key="3">
    <source>
        <dbReference type="SMART" id="SM01292"/>
    </source>
</evidence>
<dbReference type="Pfam" id="PF11882">
    <property type="entry name" value="DUF3402"/>
    <property type="match status" value="1"/>
</dbReference>
<gene>
    <name evidence="5" type="ORF">JL09_g769</name>
</gene>
<keyword evidence="2" id="KW-0812">Transmembrane</keyword>